<feature type="domain" description="Potassium channel tetramerisation-type BTB" evidence="1">
    <location>
        <begin position="6"/>
        <end position="78"/>
    </location>
</feature>
<dbReference type="EMBL" id="CAJVPV010000257">
    <property type="protein sequence ID" value="CAG8449077.1"/>
    <property type="molecule type" value="Genomic_DNA"/>
</dbReference>
<evidence type="ECO:0000313" key="3">
    <source>
        <dbReference type="Proteomes" id="UP000789342"/>
    </source>
</evidence>
<dbReference type="SUPFAM" id="SSF54695">
    <property type="entry name" value="POZ domain"/>
    <property type="match status" value="1"/>
</dbReference>
<evidence type="ECO:0000259" key="1">
    <source>
        <dbReference type="Pfam" id="PF02214"/>
    </source>
</evidence>
<dbReference type="InterPro" id="IPR011333">
    <property type="entry name" value="SKP1/BTB/POZ_sf"/>
</dbReference>
<dbReference type="Proteomes" id="UP000789342">
    <property type="component" value="Unassembled WGS sequence"/>
</dbReference>
<dbReference type="AlphaFoldDB" id="A0A9N8VDB0"/>
<dbReference type="PANTHER" id="PTHR14499:SF136">
    <property type="entry name" value="GH08630P"/>
    <property type="match status" value="1"/>
</dbReference>
<keyword evidence="3" id="KW-1185">Reference proteome</keyword>
<evidence type="ECO:0000313" key="2">
    <source>
        <dbReference type="EMBL" id="CAG8449077.1"/>
    </source>
</evidence>
<sequence length="261" mass="29828">MPQDTVLFNVGGTRFEIQRNLVQAYPKSRLAELANSASKDNVIFIDHNPLAFSVILDFLRYKRIVVPRNVAREVVELQLQEFEIPYGNLSEEVNVNVNDDELPSYEATMSGSSLKNTVLAVSTRRMDTLITDVILPFLKRHAKRAHRQVTFYLTPNVLTPKNITSDLEHISEPHEWIYLPSSSDSLGSKNVEANSEVEDLPDLRFLLQEGSLKRLEDFIVKRSGVKRAETRKLEVSFRTENEFGLLFTKTMEILEIHVVVV</sequence>
<dbReference type="GO" id="GO:0051260">
    <property type="term" value="P:protein homooligomerization"/>
    <property type="evidence" value="ECO:0007669"/>
    <property type="project" value="InterPro"/>
</dbReference>
<dbReference type="InterPro" id="IPR003131">
    <property type="entry name" value="T1-type_BTB"/>
</dbReference>
<gene>
    <name evidence="2" type="ORF">AMORRO_LOCUS805</name>
</gene>
<accession>A0A9N8VDB0</accession>
<protein>
    <submittedName>
        <fullName evidence="2">16593_t:CDS:1</fullName>
    </submittedName>
</protein>
<name>A0A9N8VDB0_9GLOM</name>
<dbReference type="Gene3D" id="3.30.710.10">
    <property type="entry name" value="Potassium Channel Kv1.1, Chain A"/>
    <property type="match status" value="1"/>
</dbReference>
<organism evidence="2 3">
    <name type="scientific">Acaulospora morrowiae</name>
    <dbReference type="NCBI Taxonomy" id="94023"/>
    <lineage>
        <taxon>Eukaryota</taxon>
        <taxon>Fungi</taxon>
        <taxon>Fungi incertae sedis</taxon>
        <taxon>Mucoromycota</taxon>
        <taxon>Glomeromycotina</taxon>
        <taxon>Glomeromycetes</taxon>
        <taxon>Diversisporales</taxon>
        <taxon>Acaulosporaceae</taxon>
        <taxon>Acaulospora</taxon>
    </lineage>
</organism>
<dbReference type="CDD" id="cd18316">
    <property type="entry name" value="BTB_POZ_KCTD-like"/>
    <property type="match status" value="1"/>
</dbReference>
<proteinExistence type="predicted"/>
<dbReference type="OrthoDB" id="2333377at2759"/>
<reference evidence="2" key="1">
    <citation type="submission" date="2021-06" db="EMBL/GenBank/DDBJ databases">
        <authorList>
            <person name="Kallberg Y."/>
            <person name="Tangrot J."/>
            <person name="Rosling A."/>
        </authorList>
    </citation>
    <scope>NUCLEOTIDE SEQUENCE</scope>
    <source>
        <strain evidence="2">CL551</strain>
    </source>
</reference>
<dbReference type="Pfam" id="PF02214">
    <property type="entry name" value="BTB_2"/>
    <property type="match status" value="1"/>
</dbReference>
<dbReference type="PANTHER" id="PTHR14499">
    <property type="entry name" value="POTASSIUM CHANNEL TETRAMERIZATION DOMAIN-CONTAINING"/>
    <property type="match status" value="1"/>
</dbReference>
<comment type="caution">
    <text evidence="2">The sequence shown here is derived from an EMBL/GenBank/DDBJ whole genome shotgun (WGS) entry which is preliminary data.</text>
</comment>